<comment type="similarity">
    <text evidence="1">Belongs to the 'phage' integrase family.</text>
</comment>
<comment type="caution">
    <text evidence="6">The sequence shown here is derived from an EMBL/GenBank/DDBJ whole genome shotgun (WGS) entry which is preliminary data.</text>
</comment>
<dbReference type="PANTHER" id="PTHR30629:SF2">
    <property type="entry name" value="PROPHAGE INTEGRASE INTS-RELATED"/>
    <property type="match status" value="1"/>
</dbReference>
<proteinExistence type="inferred from homology"/>
<evidence type="ECO:0000256" key="3">
    <source>
        <dbReference type="ARBA" id="ARBA00023125"/>
    </source>
</evidence>
<keyword evidence="3" id="KW-0238">DNA-binding</keyword>
<organism evidence="6 7">
    <name type="scientific">Akkermansia muciniphila</name>
    <dbReference type="NCBI Taxonomy" id="239935"/>
    <lineage>
        <taxon>Bacteria</taxon>
        <taxon>Pseudomonadati</taxon>
        <taxon>Verrucomicrobiota</taxon>
        <taxon>Verrucomicrobiia</taxon>
        <taxon>Verrucomicrobiales</taxon>
        <taxon>Akkermansiaceae</taxon>
        <taxon>Akkermansia</taxon>
    </lineage>
</organism>
<gene>
    <name evidence="6" type="ORF">CXU09_01780</name>
</gene>
<dbReference type="Pfam" id="PF00589">
    <property type="entry name" value="Phage_integrase"/>
    <property type="match status" value="1"/>
</dbReference>
<name>A0AAP8NN14_9BACT</name>
<sequence length="443" mass="49460">MLPQRPVLSEEESTLVQSMLAQHATLFPYAFIINYIQKPSNKIAAILFIPLILFSFHFQHFELDAHVAPTSIISSRMEHHQEPWEQVCALLTGGKVSPAEVFMLGMQALEAAGSLRGGRGTLKRARRIILLGAKNLEEMEQSVSVAQAAQDMLESKKDRLRPVSLKGLRTLTGKLLRDRPDLARRQVRGLDAASCREWLNGSFRTPRRFLNGRAALSAVCSHAIRRGWAERNPTAGVDIPVIKERRIAALPVQACSLLLRLAGDMHHGECLAAAGIMLFAGIRPAEVERLRWKHVCLEDKVISIPPQHSKTGGARHVSLQPALSSILKRVRRPADMPVTPANWKQKWRQVRARFSALTGRPWQADVLRHTFASYHARQFRDFSSLQMDMGHSSLSLLRTRYLNMEGISRRESAAFWQLNHNALFIGPSSSGSPEKTGTVPGIA</sequence>
<accession>A0AAP8NN14</accession>
<dbReference type="GO" id="GO:0003677">
    <property type="term" value="F:DNA binding"/>
    <property type="evidence" value="ECO:0007669"/>
    <property type="project" value="UniProtKB-KW"/>
</dbReference>
<dbReference type="InterPro" id="IPR010998">
    <property type="entry name" value="Integrase_recombinase_N"/>
</dbReference>
<dbReference type="Gene3D" id="1.10.150.130">
    <property type="match status" value="1"/>
</dbReference>
<evidence type="ECO:0000256" key="1">
    <source>
        <dbReference type="ARBA" id="ARBA00008857"/>
    </source>
</evidence>
<dbReference type="PANTHER" id="PTHR30629">
    <property type="entry name" value="PROPHAGE INTEGRASE"/>
    <property type="match status" value="1"/>
</dbReference>
<dbReference type="Proteomes" id="UP000235914">
    <property type="component" value="Unassembled WGS sequence"/>
</dbReference>
<dbReference type="Gene3D" id="1.10.443.10">
    <property type="entry name" value="Intergrase catalytic core"/>
    <property type="match status" value="1"/>
</dbReference>
<dbReference type="InterPro" id="IPR013762">
    <property type="entry name" value="Integrase-like_cat_sf"/>
</dbReference>
<evidence type="ECO:0000259" key="5">
    <source>
        <dbReference type="PROSITE" id="PS51898"/>
    </source>
</evidence>
<reference evidence="6 7" key="1">
    <citation type="journal article" date="2017" name="BMC Genomics">
        <title>Genome sequencing of 39 Akkermansia muciniphila isolates reveals its population structure, genomic and functional diverisity, and global distribution in mammalian gut microbiotas.</title>
        <authorList>
            <person name="Guo X."/>
            <person name="Li S."/>
            <person name="Zhang J."/>
            <person name="Wu F."/>
            <person name="Li X."/>
            <person name="Wu D."/>
            <person name="Zhang M."/>
            <person name="Ou Z."/>
            <person name="Jie Z."/>
            <person name="Yan Q."/>
            <person name="Li P."/>
            <person name="Yi J."/>
            <person name="Peng Y."/>
        </authorList>
    </citation>
    <scope>NUCLEOTIDE SEQUENCE [LARGE SCALE GENOMIC DNA]</scope>
    <source>
        <strain evidence="6 7">GP43</strain>
    </source>
</reference>
<evidence type="ECO:0000256" key="4">
    <source>
        <dbReference type="ARBA" id="ARBA00023172"/>
    </source>
</evidence>
<dbReference type="GO" id="GO:0015074">
    <property type="term" value="P:DNA integration"/>
    <property type="evidence" value="ECO:0007669"/>
    <property type="project" value="UniProtKB-KW"/>
</dbReference>
<dbReference type="InterPro" id="IPR002104">
    <property type="entry name" value="Integrase_catalytic"/>
</dbReference>
<dbReference type="CDD" id="cd00397">
    <property type="entry name" value="DNA_BRE_C"/>
    <property type="match status" value="1"/>
</dbReference>
<keyword evidence="2" id="KW-0229">DNA integration</keyword>
<dbReference type="PROSITE" id="PS51898">
    <property type="entry name" value="TYR_RECOMBINASE"/>
    <property type="match status" value="1"/>
</dbReference>
<dbReference type="AlphaFoldDB" id="A0AAP8NN14"/>
<keyword evidence="4" id="KW-0233">DNA recombination</keyword>
<evidence type="ECO:0000256" key="2">
    <source>
        <dbReference type="ARBA" id="ARBA00022908"/>
    </source>
</evidence>
<dbReference type="SUPFAM" id="SSF56349">
    <property type="entry name" value="DNA breaking-rejoining enzymes"/>
    <property type="match status" value="1"/>
</dbReference>
<feature type="domain" description="Tyr recombinase" evidence="5">
    <location>
        <begin position="245"/>
        <end position="414"/>
    </location>
</feature>
<dbReference type="InterPro" id="IPR050808">
    <property type="entry name" value="Phage_Integrase"/>
</dbReference>
<dbReference type="EMBL" id="PJKN01000001">
    <property type="protein sequence ID" value="PNC57817.1"/>
    <property type="molecule type" value="Genomic_DNA"/>
</dbReference>
<evidence type="ECO:0000313" key="6">
    <source>
        <dbReference type="EMBL" id="PNC57817.1"/>
    </source>
</evidence>
<protein>
    <recommendedName>
        <fullName evidence="5">Tyr recombinase domain-containing protein</fullName>
    </recommendedName>
</protein>
<evidence type="ECO:0000313" key="7">
    <source>
        <dbReference type="Proteomes" id="UP000235914"/>
    </source>
</evidence>
<dbReference type="GO" id="GO:0006310">
    <property type="term" value="P:DNA recombination"/>
    <property type="evidence" value="ECO:0007669"/>
    <property type="project" value="UniProtKB-KW"/>
</dbReference>
<dbReference type="InterPro" id="IPR011010">
    <property type="entry name" value="DNA_brk_join_enz"/>
</dbReference>